<gene>
    <name evidence="6" type="ORF">NGRA_2125</name>
</gene>
<keyword evidence="7" id="KW-1185">Reference proteome</keyword>
<reference evidence="6 7" key="1">
    <citation type="journal article" date="2020" name="Genome Biol. Evol.">
        <title>Comparative genomics of strictly vertically transmitted, feminizing microsporidia endosymbionts of amphipod crustaceans.</title>
        <authorList>
            <person name="Cormier A."/>
            <person name="Chebbi M.A."/>
            <person name="Giraud I."/>
            <person name="Wattier R."/>
            <person name="Teixeira M."/>
            <person name="Gilbert C."/>
            <person name="Rigaud T."/>
            <person name="Cordaux R."/>
        </authorList>
    </citation>
    <scope>NUCLEOTIDE SEQUENCE [LARGE SCALE GENOMIC DNA]</scope>
    <source>
        <strain evidence="6 7">Ou3-Ou53</strain>
    </source>
</reference>
<organism evidence="6 7">
    <name type="scientific">Nosema granulosis</name>
    <dbReference type="NCBI Taxonomy" id="83296"/>
    <lineage>
        <taxon>Eukaryota</taxon>
        <taxon>Fungi</taxon>
        <taxon>Fungi incertae sedis</taxon>
        <taxon>Microsporidia</taxon>
        <taxon>Nosematidae</taxon>
        <taxon>Nosema</taxon>
    </lineage>
</organism>
<dbReference type="PANTHER" id="PTHR12570">
    <property type="match status" value="1"/>
</dbReference>
<feature type="transmembrane region" description="Helical" evidence="5">
    <location>
        <begin position="166"/>
        <end position="189"/>
    </location>
</feature>
<evidence type="ECO:0000313" key="7">
    <source>
        <dbReference type="Proteomes" id="UP000740883"/>
    </source>
</evidence>
<keyword evidence="4 5" id="KW-0472">Membrane</keyword>
<evidence type="ECO:0000256" key="1">
    <source>
        <dbReference type="ARBA" id="ARBA00004141"/>
    </source>
</evidence>
<sequence>MFLILLEVAKCSTIIPCATDNDCLVRNRPDVHSYYCVDNICQKIVPPGKHCHTPKECASYSFYGPLACSSKCRVETECDLSRNTQIETPYCCKSIPEKKRCNPNRPTHLSGCDIKQACVLSREGHYTCVSKKSNGWIVGVFLSVTGNICINTGVNIQKKSYTKSAVTLFGIDMSMFYLGCFIYFIGKIFGYSSYVFGNQSLLAALSATGLVSNSILAPLINQEIFTWKDVCAIFFVFSGTTLIVMNTKISHKIYSLCELLKMYKRTDTILWFGFILLTIAGLYFFTKFVETNSDWELPEDYFGFLRKEEVWFEEEGFVMKYVMILAYVWLSSFIASFTTLSIKSLGEIIDKTLSGDNQFTSSVTYIFIVGLVVCTFGQIYWLNRALRRYDALLVVPLFHISWTILSIFTAGIYFQEFEHYSRSQFTNFILGIGIIFIGSLFLASRITSRNRIDIHEETSTKTK</sequence>
<dbReference type="AlphaFoldDB" id="A0A9P6GXB2"/>
<evidence type="ECO:0000256" key="4">
    <source>
        <dbReference type="ARBA" id="ARBA00023136"/>
    </source>
</evidence>
<keyword evidence="3 5" id="KW-1133">Transmembrane helix</keyword>
<feature type="transmembrane region" description="Helical" evidence="5">
    <location>
        <begin position="362"/>
        <end position="382"/>
    </location>
</feature>
<dbReference type="EMBL" id="SBJO01000193">
    <property type="protein sequence ID" value="KAF9762271.1"/>
    <property type="molecule type" value="Genomic_DNA"/>
</dbReference>
<evidence type="ECO:0000256" key="2">
    <source>
        <dbReference type="ARBA" id="ARBA00022692"/>
    </source>
</evidence>
<feature type="transmembrane region" description="Helical" evidence="5">
    <location>
        <begin position="321"/>
        <end position="342"/>
    </location>
</feature>
<feature type="transmembrane region" description="Helical" evidence="5">
    <location>
        <begin position="389"/>
        <end position="413"/>
    </location>
</feature>
<dbReference type="Proteomes" id="UP000740883">
    <property type="component" value="Unassembled WGS sequence"/>
</dbReference>
<name>A0A9P6GXB2_9MICR</name>
<feature type="transmembrane region" description="Helical" evidence="5">
    <location>
        <begin position="269"/>
        <end position="286"/>
    </location>
</feature>
<feature type="transmembrane region" description="Helical" evidence="5">
    <location>
        <begin position="425"/>
        <end position="443"/>
    </location>
</feature>
<accession>A0A9P6GXB2</accession>
<feature type="transmembrane region" description="Helical" evidence="5">
    <location>
        <begin position="201"/>
        <end position="220"/>
    </location>
</feature>
<comment type="caution">
    <text evidence="6">The sequence shown here is derived from an EMBL/GenBank/DDBJ whole genome shotgun (WGS) entry which is preliminary data.</text>
</comment>
<evidence type="ECO:0000256" key="3">
    <source>
        <dbReference type="ARBA" id="ARBA00022989"/>
    </source>
</evidence>
<keyword evidence="2 5" id="KW-0812">Transmembrane</keyword>
<dbReference type="PANTHER" id="PTHR12570:SF9">
    <property type="entry name" value="MAGNESIUM TRANSPORTER NIPA8-RELATED"/>
    <property type="match status" value="1"/>
</dbReference>
<dbReference type="InterPro" id="IPR008521">
    <property type="entry name" value="Mg_trans_NIPA"/>
</dbReference>
<comment type="subcellular location">
    <subcellularLocation>
        <location evidence="1">Membrane</location>
        <topology evidence="1">Multi-pass membrane protein</topology>
    </subcellularLocation>
</comment>
<evidence type="ECO:0000256" key="5">
    <source>
        <dbReference type="SAM" id="Phobius"/>
    </source>
</evidence>
<dbReference type="GO" id="GO:0015095">
    <property type="term" value="F:magnesium ion transmembrane transporter activity"/>
    <property type="evidence" value="ECO:0007669"/>
    <property type="project" value="InterPro"/>
</dbReference>
<feature type="transmembrane region" description="Helical" evidence="5">
    <location>
        <begin position="232"/>
        <end position="249"/>
    </location>
</feature>
<feature type="transmembrane region" description="Helical" evidence="5">
    <location>
        <begin position="135"/>
        <end position="154"/>
    </location>
</feature>
<protein>
    <submittedName>
        <fullName evidence="6">Magnesium transporter NIPA8</fullName>
    </submittedName>
</protein>
<proteinExistence type="predicted"/>
<dbReference type="GO" id="GO:0016020">
    <property type="term" value="C:membrane"/>
    <property type="evidence" value="ECO:0007669"/>
    <property type="project" value="UniProtKB-SubCell"/>
</dbReference>
<evidence type="ECO:0000313" key="6">
    <source>
        <dbReference type="EMBL" id="KAF9762271.1"/>
    </source>
</evidence>
<dbReference type="Pfam" id="PF05653">
    <property type="entry name" value="Mg_trans_NIPA"/>
    <property type="match status" value="2"/>
</dbReference>
<dbReference type="OrthoDB" id="165382at2759"/>